<comment type="caution">
    <text evidence="2">The sequence shown here is derived from an EMBL/GenBank/DDBJ whole genome shotgun (WGS) entry which is preliminary data.</text>
</comment>
<keyword evidence="3" id="KW-1185">Reference proteome</keyword>
<evidence type="ECO:0000256" key="1">
    <source>
        <dbReference type="ARBA" id="ARBA00022649"/>
    </source>
</evidence>
<dbReference type="EMBL" id="SJKA01000011">
    <property type="protein sequence ID" value="TCC28607.1"/>
    <property type="molecule type" value="Genomic_DNA"/>
</dbReference>
<reference evidence="2 3" key="1">
    <citation type="submission" date="2019-02" db="EMBL/GenBank/DDBJ databases">
        <title>Kribbella capetownensis sp. nov. and Kribbella speibonae sp. nov., isolated from soil.</title>
        <authorList>
            <person name="Curtis S.M."/>
            <person name="Norton I."/>
            <person name="Everest G.J."/>
            <person name="Meyers P.R."/>
        </authorList>
    </citation>
    <scope>NUCLEOTIDE SEQUENCE [LARGE SCALE GENOMIC DNA]</scope>
    <source>
        <strain evidence="2 3">DSM 27082</strain>
    </source>
</reference>
<dbReference type="Proteomes" id="UP000292695">
    <property type="component" value="Unassembled WGS sequence"/>
</dbReference>
<dbReference type="RefSeq" id="WP_131293452.1">
    <property type="nucleotide sequence ID" value="NZ_SJKA01000011.1"/>
</dbReference>
<name>A0A4R0I8N8_9ACTN</name>
<evidence type="ECO:0000313" key="3">
    <source>
        <dbReference type="Proteomes" id="UP000292695"/>
    </source>
</evidence>
<organism evidence="2 3">
    <name type="scientific">Kribbella sindirgiensis</name>
    <dbReference type="NCBI Taxonomy" id="1124744"/>
    <lineage>
        <taxon>Bacteria</taxon>
        <taxon>Bacillati</taxon>
        <taxon>Actinomycetota</taxon>
        <taxon>Actinomycetes</taxon>
        <taxon>Propionibacteriales</taxon>
        <taxon>Kribbellaceae</taxon>
        <taxon>Kribbella</taxon>
    </lineage>
</organism>
<dbReference type="InterPro" id="IPR011660">
    <property type="entry name" value="VapB-like"/>
</dbReference>
<sequence length="84" mass="9250">MSLNIKNEETHGLVRELARLTGESQTAAVDAAVRERLARVRRLRGAGLAHRLLAIGADAARRLPEDLRTADHGDLLYDENGLPR</sequence>
<proteinExistence type="predicted"/>
<keyword evidence="1" id="KW-1277">Toxin-antitoxin system</keyword>
<accession>A0A4R0I8N8</accession>
<dbReference type="AlphaFoldDB" id="A0A4R0I8N8"/>
<protein>
    <submittedName>
        <fullName evidence="2">Antitoxin</fullName>
    </submittedName>
</protein>
<dbReference type="Pfam" id="PF07704">
    <property type="entry name" value="PSK_trans_fac"/>
    <property type="match status" value="1"/>
</dbReference>
<evidence type="ECO:0000313" key="2">
    <source>
        <dbReference type="EMBL" id="TCC28607.1"/>
    </source>
</evidence>
<gene>
    <name evidence="2" type="ORF">E0H50_27635</name>
</gene>